<accession>A0A8S2XY85</accession>
<dbReference type="EMBL" id="CAJNOK010069384">
    <property type="protein sequence ID" value="CAF1659315.1"/>
    <property type="molecule type" value="Genomic_DNA"/>
</dbReference>
<protein>
    <submittedName>
        <fullName evidence="2">Uncharacterized protein</fullName>
    </submittedName>
</protein>
<name>A0A8S2XY85_9BILA</name>
<reference evidence="2" key="1">
    <citation type="submission" date="2021-02" db="EMBL/GenBank/DDBJ databases">
        <authorList>
            <person name="Nowell W R."/>
        </authorList>
    </citation>
    <scope>NUCLEOTIDE SEQUENCE</scope>
</reference>
<comment type="caution">
    <text evidence="2">The sequence shown here is derived from an EMBL/GenBank/DDBJ whole genome shotgun (WGS) entry which is preliminary data.</text>
</comment>
<gene>
    <name evidence="1" type="ORF">OVA965_LOCUS45210</name>
    <name evidence="2" type="ORF">TMI583_LOCUS48503</name>
</gene>
<dbReference type="Proteomes" id="UP000682733">
    <property type="component" value="Unassembled WGS sequence"/>
</dbReference>
<evidence type="ECO:0000313" key="2">
    <source>
        <dbReference type="EMBL" id="CAF4515405.1"/>
    </source>
</evidence>
<sequence>YLSFYRLLGVTKTDVVSTSKLIQTLLKSQQDNKNNSLPKTETILFSTEQLISHVEQETISPLNQWILNCLDVIHDANTTQIRPMKFDFNQNSSKLNLLYEQLENYRIGSNQQIFPLEDALLYLRYVRLINVAFIYRYITINIQRTFYSCYEHINQLLKSNDVSFMKS</sequence>
<feature type="non-terminal residue" evidence="2">
    <location>
        <position position="1"/>
    </location>
</feature>
<dbReference type="Proteomes" id="UP000677228">
    <property type="component" value="Unassembled WGS sequence"/>
</dbReference>
<organism evidence="2 3">
    <name type="scientific">Didymodactylos carnosus</name>
    <dbReference type="NCBI Taxonomy" id="1234261"/>
    <lineage>
        <taxon>Eukaryota</taxon>
        <taxon>Metazoa</taxon>
        <taxon>Spiralia</taxon>
        <taxon>Gnathifera</taxon>
        <taxon>Rotifera</taxon>
        <taxon>Eurotatoria</taxon>
        <taxon>Bdelloidea</taxon>
        <taxon>Philodinida</taxon>
        <taxon>Philodinidae</taxon>
        <taxon>Didymodactylos</taxon>
    </lineage>
</organism>
<evidence type="ECO:0000313" key="3">
    <source>
        <dbReference type="Proteomes" id="UP000682733"/>
    </source>
</evidence>
<evidence type="ECO:0000313" key="1">
    <source>
        <dbReference type="EMBL" id="CAF1659315.1"/>
    </source>
</evidence>
<dbReference type="AlphaFoldDB" id="A0A8S2XY85"/>
<proteinExistence type="predicted"/>
<dbReference type="EMBL" id="CAJOBA010099549">
    <property type="protein sequence ID" value="CAF4515405.1"/>
    <property type="molecule type" value="Genomic_DNA"/>
</dbReference>